<sequence length="39" mass="4246">MGCGGIVRYLTRHGSDLINRIVFLAGSLPFPLKMEDNPG</sequence>
<dbReference type="OrthoDB" id="9773293at2"/>
<dbReference type="AlphaFoldDB" id="A0A5B8Z757"/>
<organism evidence="1 2">
    <name type="scientific">Cytobacillus dafuensis</name>
    <name type="common">Bacillus dafuensis</name>
    <dbReference type="NCBI Taxonomy" id="1742359"/>
    <lineage>
        <taxon>Bacteria</taxon>
        <taxon>Bacillati</taxon>
        <taxon>Bacillota</taxon>
        <taxon>Bacilli</taxon>
        <taxon>Bacillales</taxon>
        <taxon>Bacillaceae</taxon>
        <taxon>Cytobacillus</taxon>
    </lineage>
</organism>
<dbReference type="EMBL" id="CP042593">
    <property type="protein sequence ID" value="QED48023.1"/>
    <property type="molecule type" value="Genomic_DNA"/>
</dbReference>
<evidence type="ECO:0000313" key="1">
    <source>
        <dbReference type="EMBL" id="QED48023.1"/>
    </source>
</evidence>
<protein>
    <submittedName>
        <fullName evidence="1">Uncharacterized protein</fullName>
    </submittedName>
</protein>
<accession>A0A5B8Z757</accession>
<evidence type="ECO:0000313" key="2">
    <source>
        <dbReference type="Proteomes" id="UP000321555"/>
    </source>
</evidence>
<dbReference type="Proteomes" id="UP000321555">
    <property type="component" value="Chromosome"/>
</dbReference>
<proteinExistence type="predicted"/>
<name>A0A5B8Z757_CYTDA</name>
<dbReference type="KEGG" id="bda:FSZ17_12650"/>
<reference evidence="2" key="1">
    <citation type="submission" date="2019-08" db="EMBL/GenBank/DDBJ databases">
        <authorList>
            <person name="Zheng X."/>
        </authorList>
    </citation>
    <scope>NUCLEOTIDE SEQUENCE [LARGE SCALE GENOMIC DNA]</scope>
    <source>
        <strain evidence="2">FJAT-25496</strain>
    </source>
</reference>
<gene>
    <name evidence="1" type="ORF">FSZ17_12650</name>
</gene>
<keyword evidence="2" id="KW-1185">Reference proteome</keyword>